<name>A0ABY9WGE5_9BACT</name>
<keyword evidence="3" id="KW-1185">Reference proteome</keyword>
<protein>
    <submittedName>
        <fullName evidence="2">ParA family protein</fullName>
    </submittedName>
</protein>
<dbReference type="InterPro" id="IPR025669">
    <property type="entry name" value="AAA_dom"/>
</dbReference>
<gene>
    <name evidence="2" type="ORF">F0U60_01210</name>
</gene>
<dbReference type="PANTHER" id="PTHR13696">
    <property type="entry name" value="P-LOOP CONTAINING NUCLEOSIDE TRIPHOSPHATE HYDROLASE"/>
    <property type="match status" value="1"/>
</dbReference>
<dbReference type="CDD" id="cd02042">
    <property type="entry name" value="ParAB_family"/>
    <property type="match status" value="1"/>
</dbReference>
<feature type="domain" description="AAA" evidence="1">
    <location>
        <begin position="17"/>
        <end position="206"/>
    </location>
</feature>
<evidence type="ECO:0000313" key="3">
    <source>
        <dbReference type="Proteomes" id="UP001611383"/>
    </source>
</evidence>
<dbReference type="Proteomes" id="UP001611383">
    <property type="component" value="Chromosome"/>
</dbReference>
<accession>A0ABY9WGE5</accession>
<dbReference type="SUPFAM" id="SSF52540">
    <property type="entry name" value="P-loop containing nucleoside triphosphate hydrolases"/>
    <property type="match status" value="1"/>
</dbReference>
<dbReference type="PANTHER" id="PTHR13696:SF52">
    <property type="entry name" value="PARA FAMILY PROTEIN CT_582"/>
    <property type="match status" value="1"/>
</dbReference>
<sequence length="309" mass="34815">MSTSNISATPGRPAYPRVVSVVNLKGGVGKTTLCVNLAYGLAYFKNKRVLLVDLDPQANATQYLISQYTYQKLYLADPPTKFTVVEVYDEFNQSNRVNSAPPKDPQRYIQRIYKGDPGYLDLVASKLELSLLAFEGGQVHKNNQVRWLIESVAKQYDIVLIDCPPTVSRMLMGGFDASEYVLVPMKPEFLSTIGLPLLHRIITKTYSEDIGKRAKWMNPDLSVIGIIYTMFNSQLVMTKESLAEIQREATRLNYPIFNAYMSNSTKFAWSSKRTLPIFRTEPSSQYALEMEQIVTEFLARLPQAPGGAL</sequence>
<dbReference type="InterPro" id="IPR050678">
    <property type="entry name" value="DNA_Partitioning_ATPase"/>
</dbReference>
<evidence type="ECO:0000313" key="2">
    <source>
        <dbReference type="EMBL" id="WNG42864.1"/>
    </source>
</evidence>
<dbReference type="RefSeq" id="WP_395813020.1">
    <property type="nucleotide sequence ID" value="NZ_CP043494.1"/>
</dbReference>
<dbReference type="InterPro" id="IPR027417">
    <property type="entry name" value="P-loop_NTPase"/>
</dbReference>
<evidence type="ECO:0000259" key="1">
    <source>
        <dbReference type="Pfam" id="PF13614"/>
    </source>
</evidence>
<dbReference type="EMBL" id="CP043494">
    <property type="protein sequence ID" value="WNG42864.1"/>
    <property type="molecule type" value="Genomic_DNA"/>
</dbReference>
<reference evidence="2 3" key="1">
    <citation type="submission" date="2019-08" db="EMBL/GenBank/DDBJ databases">
        <title>Archangium and Cystobacter genomes.</title>
        <authorList>
            <person name="Chen I.-C.K."/>
            <person name="Wielgoss S."/>
        </authorList>
    </citation>
    <scope>NUCLEOTIDE SEQUENCE [LARGE SCALE GENOMIC DNA]</scope>
    <source>
        <strain evidence="2 3">Cbm 6</strain>
    </source>
</reference>
<dbReference type="Pfam" id="PF13614">
    <property type="entry name" value="AAA_31"/>
    <property type="match status" value="1"/>
</dbReference>
<proteinExistence type="predicted"/>
<dbReference type="Gene3D" id="3.40.50.300">
    <property type="entry name" value="P-loop containing nucleotide triphosphate hydrolases"/>
    <property type="match status" value="1"/>
</dbReference>
<organism evidence="2 3">
    <name type="scientific">Archangium minus</name>
    <dbReference type="NCBI Taxonomy" id="83450"/>
    <lineage>
        <taxon>Bacteria</taxon>
        <taxon>Pseudomonadati</taxon>
        <taxon>Myxococcota</taxon>
        <taxon>Myxococcia</taxon>
        <taxon>Myxococcales</taxon>
        <taxon>Cystobacterineae</taxon>
        <taxon>Archangiaceae</taxon>
        <taxon>Archangium</taxon>
    </lineage>
</organism>